<comment type="similarity">
    <text evidence="1 3">Belongs to the short-chain dehydrogenases/reductases (SDR) family.</text>
</comment>
<accession>A0AAD8Z5R5</accession>
<dbReference type="PANTHER" id="PTHR43157:SF64">
    <property type="entry name" value="RETINOL DEHYDROGENASE 14"/>
    <property type="match status" value="1"/>
</dbReference>
<feature type="region of interest" description="Disordered" evidence="4">
    <location>
        <begin position="381"/>
        <end position="416"/>
    </location>
</feature>
<evidence type="ECO:0000313" key="5">
    <source>
        <dbReference type="EMBL" id="KAK1792009.1"/>
    </source>
</evidence>
<evidence type="ECO:0000256" key="4">
    <source>
        <dbReference type="SAM" id="MobiDB-lite"/>
    </source>
</evidence>
<reference evidence="5" key="1">
    <citation type="submission" date="2023-03" db="EMBL/GenBank/DDBJ databases">
        <title>Electrophorus voltai genome.</title>
        <authorList>
            <person name="Bian C."/>
        </authorList>
    </citation>
    <scope>NUCLEOTIDE SEQUENCE</scope>
    <source>
        <strain evidence="5">CB-2022</strain>
        <tissue evidence="5">Muscle</tissue>
    </source>
</reference>
<evidence type="ECO:0000256" key="2">
    <source>
        <dbReference type="ARBA" id="ARBA00023002"/>
    </source>
</evidence>
<dbReference type="InterPro" id="IPR002347">
    <property type="entry name" value="SDR_fam"/>
</dbReference>
<dbReference type="AlphaFoldDB" id="A0AAD8Z5R5"/>
<feature type="compositionally biased region" description="Basic and acidic residues" evidence="4">
    <location>
        <begin position="397"/>
        <end position="413"/>
    </location>
</feature>
<evidence type="ECO:0000256" key="1">
    <source>
        <dbReference type="ARBA" id="ARBA00006484"/>
    </source>
</evidence>
<dbReference type="Pfam" id="PF00106">
    <property type="entry name" value="adh_short"/>
    <property type="match status" value="1"/>
</dbReference>
<dbReference type="Gene3D" id="3.40.50.720">
    <property type="entry name" value="NAD(P)-binding Rossmann-like Domain"/>
    <property type="match status" value="1"/>
</dbReference>
<dbReference type="SUPFAM" id="SSF51735">
    <property type="entry name" value="NAD(P)-binding Rossmann-fold domains"/>
    <property type="match status" value="1"/>
</dbReference>
<proteinExistence type="inferred from homology"/>
<dbReference type="EMBL" id="JAROKS010000019">
    <property type="protein sequence ID" value="KAK1792009.1"/>
    <property type="molecule type" value="Genomic_DNA"/>
</dbReference>
<dbReference type="GO" id="GO:0016491">
    <property type="term" value="F:oxidoreductase activity"/>
    <property type="evidence" value="ECO:0007669"/>
    <property type="project" value="UniProtKB-KW"/>
</dbReference>
<evidence type="ECO:0000313" key="6">
    <source>
        <dbReference type="Proteomes" id="UP001239994"/>
    </source>
</evidence>
<keyword evidence="6" id="KW-1185">Reference proteome</keyword>
<dbReference type="Proteomes" id="UP001239994">
    <property type="component" value="Unassembled WGS sequence"/>
</dbReference>
<name>A0AAD8Z5R5_9TELE</name>
<dbReference type="PRINTS" id="PR00081">
    <property type="entry name" value="GDHRDH"/>
</dbReference>
<dbReference type="InterPro" id="IPR036291">
    <property type="entry name" value="NAD(P)-bd_dom_sf"/>
</dbReference>
<dbReference type="PRINTS" id="PR00080">
    <property type="entry name" value="SDRFAMILY"/>
</dbReference>
<keyword evidence="2" id="KW-0560">Oxidoreductase</keyword>
<protein>
    <submittedName>
        <fullName evidence="5">Uncharacterized protein</fullName>
    </submittedName>
</protein>
<dbReference type="PANTHER" id="PTHR43157">
    <property type="entry name" value="PHOSPHATIDYLINOSITOL-GLYCAN BIOSYNTHESIS CLASS F PROTEIN-RELATED"/>
    <property type="match status" value="1"/>
</dbReference>
<sequence length="452" mass="50310">MKRRRYCMDIKRLDGKTVLITGGNSGVGKETAVALALRGARVIIACRDEDKARKALREITARSHNMNVLYMRVDLANMRSIREFSKTFLQKEKRLDILINNAGVPGILDWTDDNFSMCFGVNHLGHFLLTNLLLPRLRESSPSRVITLTCSSYRYQKLDFQDLNYNLLPFFTYCRSKLANIYFTQELARIMEGKGVTAYAVHPGTQTRALPLTSPRPRPPPGYVQSSWTCHYSFLFQLLMKVIMFTFFVPCEAGAQTVVHCAVADEVTAHNGGYFSDCRPGSLHIFAKDAAEEAPVTAVSHSRVLAFILLCIVTVTPLSKGVHYGCGLRVPSDLREETFGVFGREGLGLQVGVKCSTFSWVMALEFELSCEATHVRGNHPRCRTQVSETGSPFTLGDSERESVTPRPAHEGPRHPLQLETTVLHSASLTAECGNTLGEGRQKRGQDGHCTET</sequence>
<evidence type="ECO:0000256" key="3">
    <source>
        <dbReference type="RuleBase" id="RU000363"/>
    </source>
</evidence>
<gene>
    <name evidence="5" type="ORF">P4O66_001790</name>
</gene>
<comment type="caution">
    <text evidence="5">The sequence shown here is derived from an EMBL/GenBank/DDBJ whole genome shotgun (WGS) entry which is preliminary data.</text>
</comment>
<organism evidence="5 6">
    <name type="scientific">Electrophorus voltai</name>
    <dbReference type="NCBI Taxonomy" id="2609070"/>
    <lineage>
        <taxon>Eukaryota</taxon>
        <taxon>Metazoa</taxon>
        <taxon>Chordata</taxon>
        <taxon>Craniata</taxon>
        <taxon>Vertebrata</taxon>
        <taxon>Euteleostomi</taxon>
        <taxon>Actinopterygii</taxon>
        <taxon>Neopterygii</taxon>
        <taxon>Teleostei</taxon>
        <taxon>Ostariophysi</taxon>
        <taxon>Gymnotiformes</taxon>
        <taxon>Gymnotoidei</taxon>
        <taxon>Gymnotidae</taxon>
        <taxon>Electrophorus</taxon>
    </lineage>
</organism>